<dbReference type="PROSITE" id="PS50943">
    <property type="entry name" value="HTH_CROC1"/>
    <property type="match status" value="1"/>
</dbReference>
<dbReference type="SMART" id="SM00530">
    <property type="entry name" value="HTH_XRE"/>
    <property type="match status" value="1"/>
</dbReference>
<dbReference type="GO" id="GO:0005829">
    <property type="term" value="C:cytosol"/>
    <property type="evidence" value="ECO:0007669"/>
    <property type="project" value="TreeGrafter"/>
</dbReference>
<dbReference type="AlphaFoldDB" id="A0A8J6JN36"/>
<reference evidence="5" key="1">
    <citation type="submission" date="2020-08" db="EMBL/GenBank/DDBJ databases">
        <title>Genome public.</title>
        <authorList>
            <person name="Liu C."/>
            <person name="Sun Q."/>
        </authorList>
    </citation>
    <scope>NUCLEOTIDE SEQUENCE</scope>
    <source>
        <strain evidence="5">NSJ-52</strain>
    </source>
</reference>
<dbReference type="GO" id="GO:0003677">
    <property type="term" value="F:DNA binding"/>
    <property type="evidence" value="ECO:0007669"/>
    <property type="project" value="UniProtKB-KW"/>
</dbReference>
<dbReference type="CDD" id="cd00093">
    <property type="entry name" value="HTH_XRE"/>
    <property type="match status" value="1"/>
</dbReference>
<dbReference type="InterPro" id="IPR050807">
    <property type="entry name" value="TransReg_Diox_bact_type"/>
</dbReference>
<evidence type="ECO:0000256" key="1">
    <source>
        <dbReference type="ARBA" id="ARBA00023015"/>
    </source>
</evidence>
<sequence>MELRQNLSDNLKVLRQAREATLEGFSLDIGISRSTLQEIEAGKANATLDTVDTIAAHLGVSPLDLLSAGTETPQQIRTILNTMEQFSRLTPEKQELAIKHFQALMAIIGGGEP</sequence>
<gene>
    <name evidence="5" type="ORF">H8S62_12440</name>
</gene>
<dbReference type="Pfam" id="PF01381">
    <property type="entry name" value="HTH_3"/>
    <property type="match status" value="1"/>
</dbReference>
<proteinExistence type="predicted"/>
<keyword evidence="2" id="KW-0238">DNA-binding</keyword>
<accession>A0A8J6JN36</accession>
<dbReference type="GO" id="GO:0003700">
    <property type="term" value="F:DNA-binding transcription factor activity"/>
    <property type="evidence" value="ECO:0007669"/>
    <property type="project" value="TreeGrafter"/>
</dbReference>
<dbReference type="PANTHER" id="PTHR46797">
    <property type="entry name" value="HTH-TYPE TRANSCRIPTIONAL REGULATOR"/>
    <property type="match status" value="1"/>
</dbReference>
<evidence type="ECO:0000313" key="5">
    <source>
        <dbReference type="EMBL" id="MBC5737815.1"/>
    </source>
</evidence>
<dbReference type="SUPFAM" id="SSF47413">
    <property type="entry name" value="lambda repressor-like DNA-binding domains"/>
    <property type="match status" value="1"/>
</dbReference>
<keyword evidence="6" id="KW-1185">Reference proteome</keyword>
<name>A0A8J6JN36_9FIRM</name>
<evidence type="ECO:0000313" key="6">
    <source>
        <dbReference type="Proteomes" id="UP000607645"/>
    </source>
</evidence>
<protein>
    <submittedName>
        <fullName evidence="5">Helix-turn-helix transcriptional regulator</fullName>
    </submittedName>
</protein>
<keyword evidence="3" id="KW-0804">Transcription</keyword>
<evidence type="ECO:0000256" key="2">
    <source>
        <dbReference type="ARBA" id="ARBA00023125"/>
    </source>
</evidence>
<dbReference type="RefSeq" id="WP_155151798.1">
    <property type="nucleotide sequence ID" value="NZ_JACOPQ010000009.1"/>
</dbReference>
<feature type="domain" description="HTH cro/C1-type" evidence="4">
    <location>
        <begin position="11"/>
        <end position="65"/>
    </location>
</feature>
<dbReference type="Gene3D" id="1.10.260.40">
    <property type="entry name" value="lambda repressor-like DNA-binding domains"/>
    <property type="match status" value="1"/>
</dbReference>
<dbReference type="InterPro" id="IPR010982">
    <property type="entry name" value="Lambda_DNA-bd_dom_sf"/>
</dbReference>
<dbReference type="InterPro" id="IPR001387">
    <property type="entry name" value="Cro/C1-type_HTH"/>
</dbReference>
<keyword evidence="1" id="KW-0805">Transcription regulation</keyword>
<organism evidence="5 6">
    <name type="scientific">Lawsonibacter faecis</name>
    <dbReference type="NCBI Taxonomy" id="2763052"/>
    <lineage>
        <taxon>Bacteria</taxon>
        <taxon>Bacillati</taxon>
        <taxon>Bacillota</taxon>
        <taxon>Clostridia</taxon>
        <taxon>Eubacteriales</taxon>
        <taxon>Oscillospiraceae</taxon>
        <taxon>Lawsonibacter</taxon>
    </lineage>
</organism>
<evidence type="ECO:0000259" key="4">
    <source>
        <dbReference type="PROSITE" id="PS50943"/>
    </source>
</evidence>
<dbReference type="PANTHER" id="PTHR46797:SF23">
    <property type="entry name" value="HTH-TYPE TRANSCRIPTIONAL REGULATOR SUTR"/>
    <property type="match status" value="1"/>
</dbReference>
<dbReference type="Proteomes" id="UP000607645">
    <property type="component" value="Unassembled WGS sequence"/>
</dbReference>
<dbReference type="EMBL" id="JACOPQ010000009">
    <property type="protein sequence ID" value="MBC5737815.1"/>
    <property type="molecule type" value="Genomic_DNA"/>
</dbReference>
<comment type="caution">
    <text evidence="5">The sequence shown here is derived from an EMBL/GenBank/DDBJ whole genome shotgun (WGS) entry which is preliminary data.</text>
</comment>
<evidence type="ECO:0000256" key="3">
    <source>
        <dbReference type="ARBA" id="ARBA00023163"/>
    </source>
</evidence>